<feature type="compositionally biased region" description="Basic and acidic residues" evidence="9">
    <location>
        <begin position="58"/>
        <end position="94"/>
    </location>
</feature>
<evidence type="ECO:0000256" key="1">
    <source>
        <dbReference type="ARBA" id="ARBA00004090"/>
    </source>
</evidence>
<comment type="similarity">
    <text evidence="3 8">Belongs to the CGR1 family.</text>
</comment>
<name>A0AAW0E3F8_9AGAR</name>
<evidence type="ECO:0000313" key="10">
    <source>
        <dbReference type="EMBL" id="KAK7059086.1"/>
    </source>
</evidence>
<feature type="compositionally biased region" description="Polar residues" evidence="9">
    <location>
        <begin position="1"/>
        <end position="12"/>
    </location>
</feature>
<dbReference type="AlphaFoldDB" id="A0AAW0E3F8"/>
<keyword evidence="6" id="KW-0175">Coiled coil</keyword>
<comment type="function">
    <text evidence="1 8">Involved in nucleolar integrity and required for processing of the pre-rRNA for the 60S ribosome subunit.</text>
</comment>
<evidence type="ECO:0000256" key="9">
    <source>
        <dbReference type="SAM" id="MobiDB-lite"/>
    </source>
</evidence>
<comment type="caution">
    <text evidence="10">The sequence shown here is derived from an EMBL/GenBank/DDBJ whole genome shotgun (WGS) entry which is preliminary data.</text>
</comment>
<keyword evidence="11" id="KW-1185">Reference proteome</keyword>
<evidence type="ECO:0000313" key="11">
    <source>
        <dbReference type="Proteomes" id="UP001383192"/>
    </source>
</evidence>
<protein>
    <recommendedName>
        <fullName evidence="8">rRNA-processing protein</fullName>
    </recommendedName>
</protein>
<dbReference type="Proteomes" id="UP001383192">
    <property type="component" value="Unassembled WGS sequence"/>
</dbReference>
<evidence type="ECO:0000256" key="6">
    <source>
        <dbReference type="ARBA" id="ARBA00023054"/>
    </source>
</evidence>
<evidence type="ECO:0000256" key="4">
    <source>
        <dbReference type="ARBA" id="ARBA00022517"/>
    </source>
</evidence>
<accession>A0AAW0E3F8</accession>
<dbReference type="InterPro" id="IPR005579">
    <property type="entry name" value="Cgr1-like"/>
</dbReference>
<dbReference type="GO" id="GO:0006364">
    <property type="term" value="P:rRNA processing"/>
    <property type="evidence" value="ECO:0007669"/>
    <property type="project" value="UniProtKB-UniRule"/>
</dbReference>
<evidence type="ECO:0000256" key="7">
    <source>
        <dbReference type="ARBA" id="ARBA00023242"/>
    </source>
</evidence>
<gene>
    <name evidence="10" type="ORF">VNI00_001710</name>
</gene>
<evidence type="ECO:0000256" key="2">
    <source>
        <dbReference type="ARBA" id="ARBA00004604"/>
    </source>
</evidence>
<dbReference type="Pfam" id="PF03879">
    <property type="entry name" value="Cgr1"/>
    <property type="match status" value="1"/>
</dbReference>
<comment type="subcellular location">
    <subcellularLocation>
        <location evidence="2 8">Nucleus</location>
        <location evidence="2 8">Nucleolus</location>
    </subcellularLocation>
</comment>
<evidence type="ECO:0000256" key="5">
    <source>
        <dbReference type="ARBA" id="ARBA00022552"/>
    </source>
</evidence>
<keyword evidence="7 8" id="KW-0539">Nucleus</keyword>
<proteinExistence type="inferred from homology"/>
<dbReference type="GO" id="GO:0005730">
    <property type="term" value="C:nucleolus"/>
    <property type="evidence" value="ECO:0007669"/>
    <property type="project" value="UniProtKB-SubCell"/>
</dbReference>
<reference evidence="10 11" key="1">
    <citation type="submission" date="2024-01" db="EMBL/GenBank/DDBJ databases">
        <title>A draft genome for a cacao thread blight-causing isolate of Paramarasmius palmivorus.</title>
        <authorList>
            <person name="Baruah I.K."/>
            <person name="Bukari Y."/>
            <person name="Amoako-Attah I."/>
            <person name="Meinhardt L.W."/>
            <person name="Bailey B.A."/>
            <person name="Cohen S.P."/>
        </authorList>
    </citation>
    <scope>NUCLEOTIDE SEQUENCE [LARGE SCALE GENOMIC DNA]</scope>
    <source>
        <strain evidence="10 11">GH-12</strain>
    </source>
</reference>
<feature type="region of interest" description="Disordered" evidence="9">
    <location>
        <begin position="1"/>
        <end position="34"/>
    </location>
</feature>
<feature type="compositionally biased region" description="Basic residues" evidence="9">
    <location>
        <begin position="95"/>
        <end position="115"/>
    </location>
</feature>
<keyword evidence="5 8" id="KW-0698">rRNA processing</keyword>
<evidence type="ECO:0000256" key="3">
    <source>
        <dbReference type="ARBA" id="ARBA00007869"/>
    </source>
</evidence>
<keyword evidence="4 8" id="KW-0690">Ribosome biogenesis</keyword>
<organism evidence="10 11">
    <name type="scientific">Paramarasmius palmivorus</name>
    <dbReference type="NCBI Taxonomy" id="297713"/>
    <lineage>
        <taxon>Eukaryota</taxon>
        <taxon>Fungi</taxon>
        <taxon>Dikarya</taxon>
        <taxon>Basidiomycota</taxon>
        <taxon>Agaricomycotina</taxon>
        <taxon>Agaricomycetes</taxon>
        <taxon>Agaricomycetidae</taxon>
        <taxon>Agaricales</taxon>
        <taxon>Marasmiineae</taxon>
        <taxon>Marasmiaceae</taxon>
        <taxon>Paramarasmius</taxon>
    </lineage>
</organism>
<dbReference type="EMBL" id="JAYKXP010000004">
    <property type="protein sequence ID" value="KAK7059086.1"/>
    <property type="molecule type" value="Genomic_DNA"/>
</dbReference>
<feature type="region of interest" description="Disordered" evidence="9">
    <location>
        <begin position="58"/>
        <end position="115"/>
    </location>
</feature>
<sequence length="115" mass="13127">MATLSLASSANGRVSGKPWKTQKSATVRSHLPNGVKAKSFAARMEQVKKAHAIKKLQQELKDEKQAEKDRRREITLERRKAAEEKKRLEEDKAKMGARKAARQRRKQGLTKKINH</sequence>
<evidence type="ECO:0000256" key="8">
    <source>
        <dbReference type="RuleBase" id="RU363084"/>
    </source>
</evidence>